<dbReference type="SUPFAM" id="SSF53795">
    <property type="entry name" value="PEP carboxykinase-like"/>
    <property type="match status" value="1"/>
</dbReference>
<comment type="caution">
    <text evidence="1">The sequence shown here is derived from an EMBL/GenBank/DDBJ whole genome shotgun (WGS) entry which is preliminary data.</text>
</comment>
<proteinExistence type="predicted"/>
<name>A0ABV6U4G7_9ACTN</name>
<dbReference type="Gene3D" id="3.40.50.300">
    <property type="entry name" value="P-loop containing nucleotide triphosphate hydrolases"/>
    <property type="match status" value="1"/>
</dbReference>
<organism evidence="1 2">
    <name type="scientific">Sphaerimonospora cavernae</name>
    <dbReference type="NCBI Taxonomy" id="1740611"/>
    <lineage>
        <taxon>Bacteria</taxon>
        <taxon>Bacillati</taxon>
        <taxon>Actinomycetota</taxon>
        <taxon>Actinomycetes</taxon>
        <taxon>Streptosporangiales</taxon>
        <taxon>Streptosporangiaceae</taxon>
        <taxon>Sphaerimonospora</taxon>
    </lineage>
</organism>
<gene>
    <name evidence="1" type="ORF">ACFHYQ_13585</name>
</gene>
<evidence type="ECO:0000313" key="2">
    <source>
        <dbReference type="Proteomes" id="UP001589870"/>
    </source>
</evidence>
<dbReference type="RefSeq" id="WP_394301481.1">
    <property type="nucleotide sequence ID" value="NZ_JBHMQT010000032.1"/>
</dbReference>
<protein>
    <submittedName>
        <fullName evidence="1">Uncharacterized protein</fullName>
    </submittedName>
</protein>
<reference evidence="1 2" key="1">
    <citation type="submission" date="2024-09" db="EMBL/GenBank/DDBJ databases">
        <authorList>
            <person name="Sun Q."/>
            <person name="Mori K."/>
        </authorList>
    </citation>
    <scope>NUCLEOTIDE SEQUENCE [LARGE SCALE GENOMIC DNA]</scope>
    <source>
        <strain evidence="1 2">TBRC 1851</strain>
    </source>
</reference>
<evidence type="ECO:0000313" key="1">
    <source>
        <dbReference type="EMBL" id="MFC0863325.1"/>
    </source>
</evidence>
<sequence length="388" mass="40207">MDELNLPSVNGNAVRVTAGETSVIVSSPDPGIIDWITGYVTPWWHIASANAADGPLVVATVSGVDEVAAEVAAGAWEEVGYPRATTRYARKEDDTVIAVTPGERVAYRYTPSLHRMDVHGHESLTLARASVRVARELVRAQMVGAGWTLLHASAAVMPDGRAVLTLGGRGAGKSTVAFTLASRGAGLLGNDRVFARVHRDGGVELAPWPSGAAVGLGLLGALGWMDIARQRLANGAGPHPSQDPRVTAALLAGTTTALREGTRELKAHIRPEEFFSWYGLTGASSGRVAAVLFPAFHSDAEPKIEPGRTAAVADADFVMGAQEDSYPDIFGLTGGLGAGSAHARAAVAAELDKLPGYAVVLSHDHGANAVLLTSVAQGADADVPTVRG</sequence>
<dbReference type="Proteomes" id="UP001589870">
    <property type="component" value="Unassembled WGS sequence"/>
</dbReference>
<dbReference type="EMBL" id="JBHMQT010000032">
    <property type="protein sequence ID" value="MFC0863325.1"/>
    <property type="molecule type" value="Genomic_DNA"/>
</dbReference>
<accession>A0ABV6U4G7</accession>
<dbReference type="InterPro" id="IPR027417">
    <property type="entry name" value="P-loop_NTPase"/>
</dbReference>
<keyword evidence="2" id="KW-1185">Reference proteome</keyword>